<gene>
    <name evidence="1" type="ORF">FDG2_5278</name>
</gene>
<organism evidence="1 2">
    <name type="scientific">Candidatus Protofrankia californiensis</name>
    <dbReference type="NCBI Taxonomy" id="1839754"/>
    <lineage>
        <taxon>Bacteria</taxon>
        <taxon>Bacillati</taxon>
        <taxon>Actinomycetota</taxon>
        <taxon>Actinomycetes</taxon>
        <taxon>Frankiales</taxon>
        <taxon>Frankiaceae</taxon>
        <taxon>Protofrankia</taxon>
    </lineage>
</organism>
<evidence type="ECO:0000313" key="2">
    <source>
        <dbReference type="Proteomes" id="UP000199013"/>
    </source>
</evidence>
<accession>A0A1C3PBZ2</accession>
<name>A0A1C3PBZ2_9ACTN</name>
<dbReference type="AlphaFoldDB" id="A0A1C3PBZ2"/>
<keyword evidence="2" id="KW-1185">Reference proteome</keyword>
<protein>
    <submittedName>
        <fullName evidence="1">Uncharacterized protein</fullName>
    </submittedName>
</protein>
<dbReference type="Proteomes" id="UP000199013">
    <property type="component" value="Unassembled WGS sequence"/>
</dbReference>
<sequence length="32" mass="3488">MTPLDLLALLGFLAVLALLPRSRRKGGHQCAR</sequence>
<evidence type="ECO:0000313" key="1">
    <source>
        <dbReference type="EMBL" id="SBW27329.1"/>
    </source>
</evidence>
<proteinExistence type="predicted"/>
<dbReference type="EMBL" id="FLUV01002205">
    <property type="protein sequence ID" value="SBW27329.1"/>
    <property type="molecule type" value="Genomic_DNA"/>
</dbReference>
<reference evidence="2" key="1">
    <citation type="submission" date="2016-02" db="EMBL/GenBank/DDBJ databases">
        <authorList>
            <person name="Wibberg D."/>
        </authorList>
    </citation>
    <scope>NUCLEOTIDE SEQUENCE [LARGE SCALE GENOMIC DNA]</scope>
</reference>